<protein>
    <submittedName>
        <fullName evidence="2">Uncharacterized protein</fullName>
    </submittedName>
</protein>
<evidence type="ECO:0000313" key="2">
    <source>
        <dbReference type="WBParaSite" id="nRc.2.0.1.t31621-RA"/>
    </source>
</evidence>
<organism evidence="1 2">
    <name type="scientific">Romanomermis culicivorax</name>
    <name type="common">Nematode worm</name>
    <dbReference type="NCBI Taxonomy" id="13658"/>
    <lineage>
        <taxon>Eukaryota</taxon>
        <taxon>Metazoa</taxon>
        <taxon>Ecdysozoa</taxon>
        <taxon>Nematoda</taxon>
        <taxon>Enoplea</taxon>
        <taxon>Dorylaimia</taxon>
        <taxon>Mermithida</taxon>
        <taxon>Mermithoidea</taxon>
        <taxon>Mermithidae</taxon>
        <taxon>Romanomermis</taxon>
    </lineage>
</organism>
<dbReference type="WBParaSite" id="nRc.2.0.1.t31621-RA">
    <property type="protein sequence ID" value="nRc.2.0.1.t31621-RA"/>
    <property type="gene ID" value="nRc.2.0.1.g31621"/>
</dbReference>
<accession>A0A915JYS0</accession>
<name>A0A915JYS0_ROMCU</name>
<proteinExistence type="predicted"/>
<sequence length="115" mass="12951">MHNSMECFLYQSHCHGCNGRRSDVTAEGGQAMFLKPGEFSKVELAYHVDLRIYCFQLSLPDSRPPPVYFSPPNAPPISAPLNFTAKCDSAALVDSQFNGVFIIFDRLFNFKLSHF</sequence>
<dbReference type="AlphaFoldDB" id="A0A915JYS0"/>
<keyword evidence="1" id="KW-1185">Reference proteome</keyword>
<dbReference type="Proteomes" id="UP000887565">
    <property type="component" value="Unplaced"/>
</dbReference>
<evidence type="ECO:0000313" key="1">
    <source>
        <dbReference type="Proteomes" id="UP000887565"/>
    </source>
</evidence>
<reference evidence="2" key="1">
    <citation type="submission" date="2022-11" db="UniProtKB">
        <authorList>
            <consortium name="WormBaseParasite"/>
        </authorList>
    </citation>
    <scope>IDENTIFICATION</scope>
</reference>